<reference evidence="8" key="1">
    <citation type="submission" date="2020-07" db="EMBL/GenBank/DDBJ databases">
        <authorList>
            <person name="Lin J."/>
        </authorList>
    </citation>
    <scope>NUCLEOTIDE SEQUENCE</scope>
</reference>
<feature type="transmembrane region" description="Helical" evidence="7">
    <location>
        <begin position="318"/>
        <end position="340"/>
    </location>
</feature>
<gene>
    <name evidence="8" type="ORF">CB5_LOCUS26842</name>
</gene>
<organism evidence="8">
    <name type="scientific">Ananas comosus var. bracteatus</name>
    <name type="common">red pineapple</name>
    <dbReference type="NCBI Taxonomy" id="296719"/>
    <lineage>
        <taxon>Eukaryota</taxon>
        <taxon>Viridiplantae</taxon>
        <taxon>Streptophyta</taxon>
        <taxon>Embryophyta</taxon>
        <taxon>Tracheophyta</taxon>
        <taxon>Spermatophyta</taxon>
        <taxon>Magnoliopsida</taxon>
        <taxon>Liliopsida</taxon>
        <taxon>Poales</taxon>
        <taxon>Bromeliaceae</taxon>
        <taxon>Bromelioideae</taxon>
        <taxon>Ananas</taxon>
    </lineage>
</organism>
<evidence type="ECO:0000256" key="2">
    <source>
        <dbReference type="ARBA" id="ARBA00010276"/>
    </source>
</evidence>
<dbReference type="PANTHER" id="PTHR31645">
    <property type="entry name" value="OLIGOPEPTIDE TRANSPORTER YGL114W-RELATED"/>
    <property type="match status" value="1"/>
</dbReference>
<dbReference type="GO" id="GO:0016020">
    <property type="term" value="C:membrane"/>
    <property type="evidence" value="ECO:0007669"/>
    <property type="project" value="UniProtKB-SubCell"/>
</dbReference>
<feature type="transmembrane region" description="Helical" evidence="7">
    <location>
        <begin position="182"/>
        <end position="200"/>
    </location>
</feature>
<dbReference type="InterPro" id="IPR045035">
    <property type="entry name" value="YSL-like"/>
</dbReference>
<feature type="transmembrane region" description="Helical" evidence="7">
    <location>
        <begin position="220"/>
        <end position="242"/>
    </location>
</feature>
<feature type="transmembrane region" description="Helical" evidence="7">
    <location>
        <begin position="281"/>
        <end position="298"/>
    </location>
</feature>
<dbReference type="EMBL" id="LR862137">
    <property type="protein sequence ID" value="CAD1843631.1"/>
    <property type="molecule type" value="Genomic_DNA"/>
</dbReference>
<name>A0A6V7QL43_ANACO</name>
<evidence type="ECO:0000256" key="1">
    <source>
        <dbReference type="ARBA" id="ARBA00004141"/>
    </source>
</evidence>
<dbReference type="InterPro" id="IPR004813">
    <property type="entry name" value="OPT"/>
</dbReference>
<comment type="subcellular location">
    <subcellularLocation>
        <location evidence="1">Membrane</location>
        <topology evidence="1">Multi-pass membrane protein</topology>
    </subcellularLocation>
</comment>
<keyword evidence="6 7" id="KW-0472">Membrane</keyword>
<dbReference type="PANTHER" id="PTHR31645:SF76">
    <property type="entry name" value="METAL-NICOTIANAMINE TRANSPORTER YSL8-RELATED"/>
    <property type="match status" value="1"/>
</dbReference>
<protein>
    <recommendedName>
        <fullName evidence="9">Metal-nicotianamine transporter YSL12</fullName>
    </recommendedName>
</protein>
<keyword evidence="4 7" id="KW-0812">Transmembrane</keyword>
<evidence type="ECO:0000256" key="3">
    <source>
        <dbReference type="ARBA" id="ARBA00022448"/>
    </source>
</evidence>
<comment type="similarity">
    <text evidence="2">Belongs to the YSL (TC 2.A.67.2) family.</text>
</comment>
<evidence type="ECO:0000256" key="5">
    <source>
        <dbReference type="ARBA" id="ARBA00022989"/>
    </source>
</evidence>
<proteinExistence type="inferred from homology"/>
<dbReference type="AlphaFoldDB" id="A0A6V7QL43"/>
<evidence type="ECO:0000256" key="4">
    <source>
        <dbReference type="ARBA" id="ARBA00022692"/>
    </source>
</evidence>
<evidence type="ECO:0000256" key="6">
    <source>
        <dbReference type="ARBA" id="ARBA00023136"/>
    </source>
</evidence>
<keyword evidence="5 7" id="KW-1133">Transmembrane helix</keyword>
<dbReference type="Pfam" id="PF03169">
    <property type="entry name" value="OPT"/>
    <property type="match status" value="2"/>
</dbReference>
<accession>A0A6V7QL43</accession>
<evidence type="ECO:0000313" key="8">
    <source>
        <dbReference type="EMBL" id="CAD1843631.1"/>
    </source>
</evidence>
<sequence length="403" mass="43547">MIGFLFVVSFLGLFALVPLRKIMIIDYKLIYPSGTATAHLINGFHTPQGAKLARKQSPWIARLQGVHIDCLDTGDGLYNFVKVLLRTVTSLVAAARKGRTSTLPPVAYGGYVLVAVISIVTVPHIFPQLKWYYILVAYVFAPILAFCNAYGCGLTDWSLASTYGKLAIFTIGAWAGASHGGVLAGLAACGVMMSIVSTAADLMQDFKTGYMTLASPRSMFVSQVIGTAMGCVIAPCVFWLFFKAFKDIGLSGSEYPAPYAIVYRNMAILGVDGFGSLPKHCLTLCFVFFAAAIVINLIRDLVPQKVARFIPLPMAMAIPFYIGSYFAIDMCVGSLILFVWEMVDKAKADAFGPAVASGLICGDGLWTLPQSVLSLAKVQPPICMKFLSRQINDKVDTYIATIS</sequence>
<feature type="transmembrane region" description="Helical" evidence="7">
    <location>
        <begin position="131"/>
        <end position="151"/>
    </location>
</feature>
<evidence type="ECO:0008006" key="9">
    <source>
        <dbReference type="Google" id="ProtNLM"/>
    </source>
</evidence>
<keyword evidence="3" id="KW-0813">Transport</keyword>
<dbReference type="GO" id="GO:0035673">
    <property type="term" value="F:oligopeptide transmembrane transporter activity"/>
    <property type="evidence" value="ECO:0007669"/>
    <property type="project" value="InterPro"/>
</dbReference>
<evidence type="ECO:0000256" key="7">
    <source>
        <dbReference type="SAM" id="Phobius"/>
    </source>
</evidence>
<feature type="transmembrane region" description="Helical" evidence="7">
    <location>
        <begin position="106"/>
        <end position="126"/>
    </location>
</feature>
<dbReference type="NCBIfam" id="TIGR00728">
    <property type="entry name" value="OPT_sfam"/>
    <property type="match status" value="1"/>
</dbReference>